<sequence>PFQTASSSRTSVAKKRHVRISEVKTEEVEEYETRRAEVALHIRNVEYHTTARPAPVSRSAADAYHAPRKVLPPPFRVLAPASGDILSSTGVTPPPPDLPRPSFPSSTAIMPTPPPPKRVGPIPPRDPRIRPSNRSYQHTASPVFRSASNPDP</sequence>
<feature type="non-terminal residue" evidence="2">
    <location>
        <position position="152"/>
    </location>
</feature>
<protein>
    <submittedName>
        <fullName evidence="2">Uncharacterized protein</fullName>
    </submittedName>
</protein>
<dbReference type="Proteomes" id="UP001432027">
    <property type="component" value="Unassembled WGS sequence"/>
</dbReference>
<evidence type="ECO:0000256" key="1">
    <source>
        <dbReference type="SAM" id="MobiDB-lite"/>
    </source>
</evidence>
<proteinExistence type="predicted"/>
<evidence type="ECO:0000313" key="3">
    <source>
        <dbReference type="Proteomes" id="UP001432027"/>
    </source>
</evidence>
<organism evidence="2 3">
    <name type="scientific">Pristionchus entomophagus</name>
    <dbReference type="NCBI Taxonomy" id="358040"/>
    <lineage>
        <taxon>Eukaryota</taxon>
        <taxon>Metazoa</taxon>
        <taxon>Ecdysozoa</taxon>
        <taxon>Nematoda</taxon>
        <taxon>Chromadorea</taxon>
        <taxon>Rhabditida</taxon>
        <taxon>Rhabditina</taxon>
        <taxon>Diplogasteromorpha</taxon>
        <taxon>Diplogasteroidea</taxon>
        <taxon>Neodiplogasteridae</taxon>
        <taxon>Pristionchus</taxon>
    </lineage>
</organism>
<evidence type="ECO:0000313" key="2">
    <source>
        <dbReference type="EMBL" id="GMS91235.1"/>
    </source>
</evidence>
<name>A0AAV5T6S7_9BILA</name>
<comment type="caution">
    <text evidence="2">The sequence shown here is derived from an EMBL/GenBank/DDBJ whole genome shotgun (WGS) entry which is preliminary data.</text>
</comment>
<feature type="compositionally biased region" description="Pro residues" evidence="1">
    <location>
        <begin position="111"/>
        <end position="124"/>
    </location>
</feature>
<dbReference type="EMBL" id="BTSX01000003">
    <property type="protein sequence ID" value="GMS91235.1"/>
    <property type="molecule type" value="Genomic_DNA"/>
</dbReference>
<feature type="compositionally biased region" description="Polar residues" evidence="1">
    <location>
        <begin position="132"/>
        <end position="152"/>
    </location>
</feature>
<keyword evidence="3" id="KW-1185">Reference proteome</keyword>
<dbReference type="AlphaFoldDB" id="A0AAV5T6S7"/>
<accession>A0AAV5T6S7</accession>
<reference evidence="2" key="1">
    <citation type="submission" date="2023-10" db="EMBL/GenBank/DDBJ databases">
        <title>Genome assembly of Pristionchus species.</title>
        <authorList>
            <person name="Yoshida K."/>
            <person name="Sommer R.J."/>
        </authorList>
    </citation>
    <scope>NUCLEOTIDE SEQUENCE</scope>
    <source>
        <strain evidence="2">RS0144</strain>
    </source>
</reference>
<feature type="region of interest" description="Disordered" evidence="1">
    <location>
        <begin position="80"/>
        <end position="152"/>
    </location>
</feature>
<feature type="compositionally biased region" description="Pro residues" evidence="1">
    <location>
        <begin position="92"/>
        <end position="102"/>
    </location>
</feature>
<gene>
    <name evidence="2" type="ORF">PENTCL1PPCAC_13410</name>
</gene>
<feature type="non-terminal residue" evidence="2">
    <location>
        <position position="1"/>
    </location>
</feature>